<evidence type="ECO:0000313" key="2">
    <source>
        <dbReference type="EMBL" id="KNZ56095.1"/>
    </source>
</evidence>
<dbReference type="Proteomes" id="UP000037035">
    <property type="component" value="Unassembled WGS sequence"/>
</dbReference>
<feature type="region of interest" description="Disordered" evidence="1">
    <location>
        <begin position="209"/>
        <end position="230"/>
    </location>
</feature>
<sequence length="608" mass="67490">MTFSKAEKHSGTMTEPTQHIIKLSPEEEDSASIGECHHRSSTAAHSASTSTDHFPYELLASLVLALPLPNPTQDYYLTGNPTAPLLLYTLPRAPYEKPAKNEESGKRPKEKIIKKIQRSWQKSIQQAEDIKRGDYPHPSWASKLIGACFWVRFCLSFLAGRVFFFCVRRVSASLRFITSSDAQMLARLPPIRKIGLVKLINVLYSTTTCSSDASGSPQNTKTTASSDEQAKESLMNTLSLARRKAKVRTIISGCFLPPAYADAVTPLTFQSEIYAPLVFELTLIYFVVQWRSWRKAQFLVERNNDQATLPKSTEGDLERGNAVETTPLGGQVQLRAAERKKLQKIDELVYRCCSEIDSLKFPRPNETNQEVEVHPDHDDATTECTAACHHTSEKKNIDKVDEPEDGEALVLDVSMISDPHILAKSQPCYDGINITTIQAQQDDETGASLKSSSRRSPQAIEVRLDGKLAINAGSTHETVVLATSDSEPRCGPTTLASSCASQATSADPKESKPIATHLQHTDAATDTVSTGEITQPEPPPSVDHPNHHKTIPNLDVASLLINIFKDLLPAQVFLRHESNERRVAEDFNRILNKRLKQYVKSIKKKKNQ</sequence>
<feature type="compositionally biased region" description="Basic and acidic residues" evidence="1">
    <location>
        <begin position="1"/>
        <end position="10"/>
    </location>
</feature>
<feature type="region of interest" description="Disordered" evidence="1">
    <location>
        <begin position="1"/>
        <end position="20"/>
    </location>
</feature>
<accession>A0A0L6V7K1</accession>
<organism evidence="2 3">
    <name type="scientific">Puccinia sorghi</name>
    <dbReference type="NCBI Taxonomy" id="27349"/>
    <lineage>
        <taxon>Eukaryota</taxon>
        <taxon>Fungi</taxon>
        <taxon>Dikarya</taxon>
        <taxon>Basidiomycota</taxon>
        <taxon>Pucciniomycotina</taxon>
        <taxon>Pucciniomycetes</taxon>
        <taxon>Pucciniales</taxon>
        <taxon>Pucciniaceae</taxon>
        <taxon>Puccinia</taxon>
    </lineage>
</organism>
<evidence type="ECO:0000313" key="3">
    <source>
        <dbReference type="Proteomes" id="UP000037035"/>
    </source>
</evidence>
<name>A0A0L6V7K1_9BASI</name>
<dbReference type="AlphaFoldDB" id="A0A0L6V7K1"/>
<feature type="compositionally biased region" description="Polar residues" evidence="1">
    <location>
        <begin position="522"/>
        <end position="533"/>
    </location>
</feature>
<comment type="caution">
    <text evidence="2">The sequence shown here is derived from an EMBL/GenBank/DDBJ whole genome shotgun (WGS) entry which is preliminary data.</text>
</comment>
<dbReference type="OrthoDB" id="3189033at2759"/>
<gene>
    <name evidence="2" type="ORF">VP01_249g10</name>
</gene>
<proteinExistence type="predicted"/>
<feature type="compositionally biased region" description="Polar residues" evidence="1">
    <location>
        <begin position="209"/>
        <end position="227"/>
    </location>
</feature>
<feature type="region of interest" description="Disordered" evidence="1">
    <location>
        <begin position="519"/>
        <end position="549"/>
    </location>
</feature>
<keyword evidence="3" id="KW-1185">Reference proteome</keyword>
<evidence type="ECO:0000256" key="1">
    <source>
        <dbReference type="SAM" id="MobiDB-lite"/>
    </source>
</evidence>
<protein>
    <submittedName>
        <fullName evidence="2">Uncharacterized protein</fullName>
    </submittedName>
</protein>
<feature type="region of interest" description="Disordered" evidence="1">
    <location>
        <begin position="25"/>
        <end position="48"/>
    </location>
</feature>
<dbReference type="VEuPathDB" id="FungiDB:VP01_249g10"/>
<dbReference type="EMBL" id="LAVV01007391">
    <property type="protein sequence ID" value="KNZ56095.1"/>
    <property type="molecule type" value="Genomic_DNA"/>
</dbReference>
<reference evidence="2 3" key="1">
    <citation type="submission" date="2015-08" db="EMBL/GenBank/DDBJ databases">
        <title>Next Generation Sequencing and Analysis of the Genome of Puccinia sorghi L Schw, the Causal Agent of Maize Common Rust.</title>
        <authorList>
            <person name="Rochi L."/>
            <person name="Burguener G."/>
            <person name="Darino M."/>
            <person name="Turjanski A."/>
            <person name="Kreff E."/>
            <person name="Dieguez M.J."/>
            <person name="Sacco F."/>
        </authorList>
    </citation>
    <scope>NUCLEOTIDE SEQUENCE [LARGE SCALE GENOMIC DNA]</scope>
    <source>
        <strain evidence="2 3">RO10H11247</strain>
    </source>
</reference>